<gene>
    <name evidence="1" type="ORF">TTAC_LOCUS5864</name>
</gene>
<dbReference type="STRING" id="6205.A0A0R3WYN9"/>
<reference evidence="1 2" key="2">
    <citation type="submission" date="2018-11" db="EMBL/GenBank/DDBJ databases">
        <authorList>
            <consortium name="Pathogen Informatics"/>
        </authorList>
    </citation>
    <scope>NUCLEOTIDE SEQUENCE [LARGE SCALE GENOMIC DNA]</scope>
</reference>
<dbReference type="AlphaFoldDB" id="A0A0R3WYN9"/>
<proteinExistence type="predicted"/>
<sequence>MQKWTLTILLPTVHLKDRREELTLSERFCKEHFVVGLSLQQVACVLAGCTDAGGFVSTRTLRQPLLLLLAQLAKVTFDPRYATSRRQLSRIHMLYLPLVKIALENINALGPPGTKVISFLLLWTGS</sequence>
<dbReference type="OrthoDB" id="47328at2759"/>
<evidence type="ECO:0000313" key="3">
    <source>
        <dbReference type="WBParaSite" id="TTAC_0000587901-mRNA-1"/>
    </source>
</evidence>
<accession>A0A0R3WYN9</accession>
<protein>
    <submittedName>
        <fullName evidence="1 3">Uncharacterized protein</fullName>
    </submittedName>
</protein>
<dbReference type="PANTHER" id="PTHR23317:SF26">
    <property type="entry name" value="ZIZIMIN, ISOFORM K"/>
    <property type="match status" value="1"/>
</dbReference>
<dbReference type="EMBL" id="UYWX01009411">
    <property type="protein sequence ID" value="VDM27830.1"/>
    <property type="molecule type" value="Genomic_DNA"/>
</dbReference>
<dbReference type="InterPro" id="IPR026791">
    <property type="entry name" value="DOCK"/>
</dbReference>
<name>A0A0R3WYN9_HYDTA</name>
<keyword evidence="2" id="KW-1185">Reference proteome</keyword>
<dbReference type="GO" id="GO:0005085">
    <property type="term" value="F:guanyl-nucleotide exchange factor activity"/>
    <property type="evidence" value="ECO:0007669"/>
    <property type="project" value="InterPro"/>
</dbReference>
<organism evidence="3">
    <name type="scientific">Hydatigena taeniaeformis</name>
    <name type="common">Feline tapeworm</name>
    <name type="synonym">Taenia taeniaeformis</name>
    <dbReference type="NCBI Taxonomy" id="6205"/>
    <lineage>
        <taxon>Eukaryota</taxon>
        <taxon>Metazoa</taxon>
        <taxon>Spiralia</taxon>
        <taxon>Lophotrochozoa</taxon>
        <taxon>Platyhelminthes</taxon>
        <taxon>Cestoda</taxon>
        <taxon>Eucestoda</taxon>
        <taxon>Cyclophyllidea</taxon>
        <taxon>Taeniidae</taxon>
        <taxon>Hydatigera</taxon>
    </lineage>
</organism>
<dbReference type="PANTHER" id="PTHR23317">
    <property type="entry name" value="DEDICATOR OF CYTOKINESIS DOCK"/>
    <property type="match status" value="1"/>
</dbReference>
<dbReference type="WBParaSite" id="TTAC_0000587901-mRNA-1">
    <property type="protein sequence ID" value="TTAC_0000587901-mRNA-1"/>
    <property type="gene ID" value="TTAC_0000587901"/>
</dbReference>
<evidence type="ECO:0000313" key="2">
    <source>
        <dbReference type="Proteomes" id="UP000274429"/>
    </source>
</evidence>
<dbReference type="GO" id="GO:0007264">
    <property type="term" value="P:small GTPase-mediated signal transduction"/>
    <property type="evidence" value="ECO:0007669"/>
    <property type="project" value="InterPro"/>
</dbReference>
<evidence type="ECO:0000313" key="1">
    <source>
        <dbReference type="EMBL" id="VDM27830.1"/>
    </source>
</evidence>
<reference evidence="3" key="1">
    <citation type="submission" date="2017-02" db="UniProtKB">
        <authorList>
            <consortium name="WormBaseParasite"/>
        </authorList>
    </citation>
    <scope>IDENTIFICATION</scope>
</reference>
<dbReference type="Proteomes" id="UP000274429">
    <property type="component" value="Unassembled WGS sequence"/>
</dbReference>